<keyword evidence="2" id="KW-1185">Reference proteome</keyword>
<comment type="caution">
    <text evidence="1">The sequence shown here is derived from an EMBL/GenBank/DDBJ whole genome shotgun (WGS) entry which is preliminary data.</text>
</comment>
<reference evidence="2" key="1">
    <citation type="journal article" date="2019" name="Int. J. Syst. Evol. Microbiol.">
        <title>The Global Catalogue of Microorganisms (GCM) 10K type strain sequencing project: providing services to taxonomists for standard genome sequencing and annotation.</title>
        <authorList>
            <consortium name="The Broad Institute Genomics Platform"/>
            <consortium name="The Broad Institute Genome Sequencing Center for Infectious Disease"/>
            <person name="Wu L."/>
            <person name="Ma J."/>
        </authorList>
    </citation>
    <scope>NUCLEOTIDE SEQUENCE [LARGE SCALE GENOMIC DNA]</scope>
    <source>
        <strain evidence="2">CCUG 53762</strain>
    </source>
</reference>
<dbReference type="RefSeq" id="WP_379662222.1">
    <property type="nucleotide sequence ID" value="NZ_JBHUDG010000012.1"/>
</dbReference>
<organism evidence="1 2">
    <name type="scientific">Pseudopedobacter beijingensis</name>
    <dbReference type="NCBI Taxonomy" id="1207056"/>
    <lineage>
        <taxon>Bacteria</taxon>
        <taxon>Pseudomonadati</taxon>
        <taxon>Bacteroidota</taxon>
        <taxon>Sphingobacteriia</taxon>
        <taxon>Sphingobacteriales</taxon>
        <taxon>Sphingobacteriaceae</taxon>
        <taxon>Pseudopedobacter</taxon>
    </lineage>
</organism>
<protein>
    <recommendedName>
        <fullName evidence="3">Transposase DNA-binding domain-containing protein</fullName>
    </recommendedName>
</protein>
<sequence length="202" mass="24494">MLTYNERIELREKLINGDISLELAKELYWKDYKEGQRSWHTTDWKERRVKILKEKCEICDSIDTLTIQHLSHPKKYSDYEREITRKYTQIFKEANSDIDKSAFKKHIVKNYDYIAVPLCTNCGDNRPNKRVRKLPQYRCAVCKHEFDEPIYKSLDELITIFYTDEDALDVRDKCFVSKDKWKNNHNLSNIKYWLQRKSQNQR</sequence>
<evidence type="ECO:0000313" key="1">
    <source>
        <dbReference type="EMBL" id="MFD1629844.1"/>
    </source>
</evidence>
<name>A0ABW4ICY0_9SPHI</name>
<proteinExistence type="predicted"/>
<evidence type="ECO:0000313" key="2">
    <source>
        <dbReference type="Proteomes" id="UP001597118"/>
    </source>
</evidence>
<evidence type="ECO:0008006" key="3">
    <source>
        <dbReference type="Google" id="ProtNLM"/>
    </source>
</evidence>
<gene>
    <name evidence="1" type="ORF">ACFSAH_08150</name>
</gene>
<accession>A0ABW4ICY0</accession>
<dbReference type="Proteomes" id="UP001597118">
    <property type="component" value="Unassembled WGS sequence"/>
</dbReference>
<dbReference type="EMBL" id="JBHUDG010000012">
    <property type="protein sequence ID" value="MFD1629844.1"/>
    <property type="molecule type" value="Genomic_DNA"/>
</dbReference>